<comment type="caution">
    <text evidence="2">The sequence shown here is derived from an EMBL/GenBank/DDBJ whole genome shotgun (WGS) entry which is preliminary data.</text>
</comment>
<dbReference type="PANTHER" id="PTHR46980:SF2">
    <property type="entry name" value="TRICALBIN-1-RELATED"/>
    <property type="match status" value="1"/>
</dbReference>
<name>Q54FM5_DICDI</name>
<evidence type="ECO:0000313" key="3">
    <source>
        <dbReference type="Proteomes" id="UP000002195"/>
    </source>
</evidence>
<dbReference type="CDD" id="cd00030">
    <property type="entry name" value="C2"/>
    <property type="match status" value="1"/>
</dbReference>
<dbReference type="VEuPathDB" id="AmoebaDB:DDB_G0290755"/>
<dbReference type="InterPro" id="IPR052455">
    <property type="entry name" value="Tricalbin_domain"/>
</dbReference>
<dbReference type="InterPro" id="IPR035892">
    <property type="entry name" value="C2_domain_sf"/>
</dbReference>
<dbReference type="Pfam" id="PF00168">
    <property type="entry name" value="C2"/>
    <property type="match status" value="1"/>
</dbReference>
<dbReference type="InterPro" id="IPR000008">
    <property type="entry name" value="C2_dom"/>
</dbReference>
<dbReference type="RefSeq" id="XP_635566.1">
    <property type="nucleotide sequence ID" value="XM_630474.1"/>
</dbReference>
<dbReference type="GeneID" id="8627812"/>
<dbReference type="Proteomes" id="UP000002195">
    <property type="component" value="Unassembled WGS sequence"/>
</dbReference>
<feature type="domain" description="C2" evidence="1">
    <location>
        <begin position="38"/>
        <end position="159"/>
    </location>
</feature>
<evidence type="ECO:0000313" key="2">
    <source>
        <dbReference type="EMBL" id="EAL62062.1"/>
    </source>
</evidence>
<keyword evidence="3" id="KW-1185">Reference proteome</keyword>
<dbReference type="SMART" id="SM00239">
    <property type="entry name" value="C2"/>
    <property type="match status" value="1"/>
</dbReference>
<proteinExistence type="predicted"/>
<reference evidence="2 3" key="1">
    <citation type="journal article" date="2005" name="Nature">
        <title>The genome of the social amoeba Dictyostelium discoideum.</title>
        <authorList>
            <consortium name="The Dictyostelium discoideum Sequencing Consortium"/>
            <person name="Eichinger L."/>
            <person name="Pachebat J.A."/>
            <person name="Glockner G."/>
            <person name="Rajandream M.A."/>
            <person name="Sucgang R."/>
            <person name="Berriman M."/>
            <person name="Song J."/>
            <person name="Olsen R."/>
            <person name="Szafranski K."/>
            <person name="Xu Q."/>
            <person name="Tunggal B."/>
            <person name="Kummerfeld S."/>
            <person name="Madera M."/>
            <person name="Konfortov B.A."/>
            <person name="Rivero F."/>
            <person name="Bankier A.T."/>
            <person name="Lehmann R."/>
            <person name="Hamlin N."/>
            <person name="Davies R."/>
            <person name="Gaudet P."/>
            <person name="Fey P."/>
            <person name="Pilcher K."/>
            <person name="Chen G."/>
            <person name="Saunders D."/>
            <person name="Sodergren E."/>
            <person name="Davis P."/>
            <person name="Kerhornou A."/>
            <person name="Nie X."/>
            <person name="Hall N."/>
            <person name="Anjard C."/>
            <person name="Hemphill L."/>
            <person name="Bason N."/>
            <person name="Farbrother P."/>
            <person name="Desany B."/>
            <person name="Just E."/>
            <person name="Morio T."/>
            <person name="Rost R."/>
            <person name="Churcher C."/>
            <person name="Cooper J."/>
            <person name="Haydock S."/>
            <person name="van Driessche N."/>
            <person name="Cronin A."/>
            <person name="Goodhead I."/>
            <person name="Muzny D."/>
            <person name="Mourier T."/>
            <person name="Pain A."/>
            <person name="Lu M."/>
            <person name="Harper D."/>
            <person name="Lindsay R."/>
            <person name="Hauser H."/>
            <person name="James K."/>
            <person name="Quiles M."/>
            <person name="Madan Babu M."/>
            <person name="Saito T."/>
            <person name="Buchrieser C."/>
            <person name="Wardroper A."/>
            <person name="Felder M."/>
            <person name="Thangavelu M."/>
            <person name="Johnson D."/>
            <person name="Knights A."/>
            <person name="Loulseged H."/>
            <person name="Mungall K."/>
            <person name="Oliver K."/>
            <person name="Price C."/>
            <person name="Quail M.A."/>
            <person name="Urushihara H."/>
            <person name="Hernandez J."/>
            <person name="Rabbinowitsch E."/>
            <person name="Steffen D."/>
            <person name="Sanders M."/>
            <person name="Ma J."/>
            <person name="Kohara Y."/>
            <person name="Sharp S."/>
            <person name="Simmonds M."/>
            <person name="Spiegler S."/>
            <person name="Tivey A."/>
            <person name="Sugano S."/>
            <person name="White B."/>
            <person name="Walker D."/>
            <person name="Woodward J."/>
            <person name="Winckler T."/>
            <person name="Tanaka Y."/>
            <person name="Shaulsky G."/>
            <person name="Schleicher M."/>
            <person name="Weinstock G."/>
            <person name="Rosenthal A."/>
            <person name="Cox E.C."/>
            <person name="Chisholm R.L."/>
            <person name="Gibbs R."/>
            <person name="Loomis W.F."/>
            <person name="Platzer M."/>
            <person name="Kay R.R."/>
            <person name="Williams J."/>
            <person name="Dear P.H."/>
            <person name="Noegel A.A."/>
            <person name="Barrell B."/>
            <person name="Kuspa A."/>
        </authorList>
    </citation>
    <scope>NUCLEOTIDE SEQUENCE [LARGE SCALE GENOMIC DNA]</scope>
    <source>
        <strain evidence="2 3">AX4</strain>
    </source>
</reference>
<organism evidence="2 3">
    <name type="scientific">Dictyostelium discoideum</name>
    <name type="common">Social amoeba</name>
    <dbReference type="NCBI Taxonomy" id="44689"/>
    <lineage>
        <taxon>Eukaryota</taxon>
        <taxon>Amoebozoa</taxon>
        <taxon>Evosea</taxon>
        <taxon>Eumycetozoa</taxon>
        <taxon>Dictyostelia</taxon>
        <taxon>Dictyosteliales</taxon>
        <taxon>Dictyosteliaceae</taxon>
        <taxon>Dictyostelium</taxon>
    </lineage>
</organism>
<dbReference type="SMR" id="Q54FM5"/>
<dbReference type="SUPFAM" id="SSF49562">
    <property type="entry name" value="C2 domain (Calcium/lipid-binding domain, CaLB)"/>
    <property type="match status" value="1"/>
</dbReference>
<sequence>MSGDLYLDMLATQVNQGNMGGKGGPFGYLWKEKNRKDKKKDKTPKPKKQEDYTVCDIHIGSGSVRDAKDSNGLADPFVMIWSVNIEGDHDKCIYKSKVCKETLTPNWNEDGELKMKNGSYRECILELWDHDTFTANDFIGRALIFPSSVTFGMEYKENVKVFDKDDKTNPTGTVEINIKRK</sequence>
<protein>
    <submittedName>
        <fullName evidence="2">C2 domain-containing protein</fullName>
    </submittedName>
</protein>
<accession>Q54FM5</accession>
<gene>
    <name evidence="2" type="ORF">DDB_G0290755</name>
</gene>
<dbReference type="EMBL" id="AAFI02000170">
    <property type="protein sequence ID" value="EAL62062.1"/>
    <property type="molecule type" value="Genomic_DNA"/>
</dbReference>
<dbReference type="KEGG" id="ddi:DDB_G0290755"/>
<dbReference type="PANTHER" id="PTHR46980">
    <property type="entry name" value="TRICALBIN-1-RELATED"/>
    <property type="match status" value="1"/>
</dbReference>
<dbReference type="HOGENOM" id="CLU_129573_0_0_1"/>
<evidence type="ECO:0000259" key="1">
    <source>
        <dbReference type="PROSITE" id="PS50004"/>
    </source>
</evidence>
<dbReference type="PaxDb" id="44689-DDB0232099"/>
<dbReference type="dictyBase" id="DDB_G0290755"/>
<dbReference type="PROSITE" id="PS50004">
    <property type="entry name" value="C2"/>
    <property type="match status" value="1"/>
</dbReference>
<dbReference type="PhylomeDB" id="Q54FM5"/>
<dbReference type="AlphaFoldDB" id="Q54FM5"/>
<dbReference type="eggNOG" id="KOG1012">
    <property type="taxonomic scope" value="Eukaryota"/>
</dbReference>
<dbReference type="OMA" id="ECILELW"/>
<dbReference type="FunCoup" id="Q54FM5">
    <property type="interactions" value="1"/>
</dbReference>
<dbReference type="Gene3D" id="2.60.40.150">
    <property type="entry name" value="C2 domain"/>
    <property type="match status" value="1"/>
</dbReference>
<dbReference type="InParanoid" id="Q54FM5"/>